<dbReference type="AlphaFoldDB" id="A0AA90P1W6"/>
<dbReference type="EMBL" id="JASXSV010000016">
    <property type="protein sequence ID" value="MDP0589556.1"/>
    <property type="molecule type" value="Genomic_DNA"/>
</dbReference>
<evidence type="ECO:0000313" key="2">
    <source>
        <dbReference type="Proteomes" id="UP001178148"/>
    </source>
</evidence>
<comment type="caution">
    <text evidence="1">The sequence shown here is derived from an EMBL/GenBank/DDBJ whole genome shotgun (WGS) entry which is preliminary data.</text>
</comment>
<dbReference type="Proteomes" id="UP001178148">
    <property type="component" value="Unassembled WGS sequence"/>
</dbReference>
<name>A0AA90P1W6_9GAMM</name>
<proteinExistence type="predicted"/>
<gene>
    <name evidence="1" type="ORF">QS748_10345</name>
</gene>
<sequence>MMLAVRLYKSLLWYENDEPLVLKTNNFDSLGGRLCRGGVGLKSLILDLILSPFIVDCFVIFGGTVKISVCQIENACTVVFAFKA</sequence>
<accession>A0AA90P1W6</accession>
<protein>
    <submittedName>
        <fullName evidence="1">Uncharacterized protein</fullName>
    </submittedName>
</protein>
<keyword evidence="2" id="KW-1185">Reference proteome</keyword>
<organism evidence="1 2">
    <name type="scientific">Candidatus Endonucleibacter bathymodioli</name>
    <dbReference type="NCBI Taxonomy" id="539814"/>
    <lineage>
        <taxon>Bacteria</taxon>
        <taxon>Pseudomonadati</taxon>
        <taxon>Pseudomonadota</taxon>
        <taxon>Gammaproteobacteria</taxon>
        <taxon>Oceanospirillales</taxon>
        <taxon>Endozoicomonadaceae</taxon>
        <taxon>Candidatus Endonucleibacter</taxon>
    </lineage>
</organism>
<evidence type="ECO:0000313" key="1">
    <source>
        <dbReference type="EMBL" id="MDP0589556.1"/>
    </source>
</evidence>
<reference evidence="1 2" key="1">
    <citation type="journal article" date="2023" name="bioRxiv">
        <title>An intranuclear bacterial parasite of deep-sea mussels expresses apoptosis inhibitors acquired from its host.</title>
        <authorList>
            <person name="Gonzalez Porras M.A."/>
            <person name="Assie A."/>
            <person name="Tietjen M."/>
            <person name="Violette M."/>
            <person name="Kleiner M."/>
            <person name="Gruber-Vodicka H."/>
            <person name="Dubilier N."/>
            <person name="Leisch N."/>
        </authorList>
    </citation>
    <scope>NUCLEOTIDE SEQUENCE [LARGE SCALE GENOMIC DNA]</scope>
    <source>
        <strain evidence="1">IAP13</strain>
    </source>
</reference>